<dbReference type="Gene3D" id="3.40.50.300">
    <property type="entry name" value="P-loop containing nucleotide triphosphate hydrolases"/>
    <property type="match status" value="1"/>
</dbReference>
<dbReference type="InterPro" id="IPR041118">
    <property type="entry name" value="Rx_N"/>
</dbReference>
<dbReference type="FunFam" id="3.40.50.300:FF:001091">
    <property type="entry name" value="Probable disease resistance protein At1g61300"/>
    <property type="match status" value="1"/>
</dbReference>
<dbReference type="Pfam" id="PF18052">
    <property type="entry name" value="Rx_N"/>
    <property type="match status" value="1"/>
</dbReference>
<dbReference type="SUPFAM" id="SSF52540">
    <property type="entry name" value="P-loop containing nucleoside triphosphate hydrolases"/>
    <property type="match status" value="1"/>
</dbReference>
<gene>
    <name evidence="8" type="ORF">TIFTF001_031373</name>
</gene>
<evidence type="ECO:0000256" key="2">
    <source>
        <dbReference type="ARBA" id="ARBA00022741"/>
    </source>
</evidence>
<dbReference type="PANTHER" id="PTHR36766">
    <property type="entry name" value="PLANT BROAD-SPECTRUM MILDEW RESISTANCE PROTEIN RPW8"/>
    <property type="match status" value="1"/>
</dbReference>
<evidence type="ECO:0000256" key="1">
    <source>
        <dbReference type="ARBA" id="ARBA00022737"/>
    </source>
</evidence>
<dbReference type="Proteomes" id="UP001187192">
    <property type="component" value="Unassembled WGS sequence"/>
</dbReference>
<dbReference type="Gene3D" id="1.20.5.4130">
    <property type="match status" value="1"/>
</dbReference>
<dbReference type="GO" id="GO:0043531">
    <property type="term" value="F:ADP binding"/>
    <property type="evidence" value="ECO:0007669"/>
    <property type="project" value="InterPro"/>
</dbReference>
<keyword evidence="9" id="KW-1185">Reference proteome</keyword>
<sequence length="359" mass="40883">MAGLVGALLSGFVDALFERLASEVVNSLFQGKTGIPELLNRLEIQLRSANKLLNHADEKQLTDEDVRKWLDDVREVHYEADHVIDKINYEALRRNAEEGEQSGSKKRKFINFMPKFYSAFDNTIKSEIKEILAKLDPLLKRKDELGLTEGVHQNRPQRLLAPLVDACDIYGRDADKKAIVELLLSDHNGGRKLSVIPIVGMGGIGKTTLAQLVYNDSKVQDHFALKVWVTVSEEFDVLNLTRQIIEAITSEKCDIQEQYRLQDELKKKVMRKRFLFVLDDVWNENYVLWNALRSPFDLGADGSKILVTTRNETVALKMGTVQAHTLQMIPDDDCWKLFARHAFDNRGSGFRGVERDLAE</sequence>
<dbReference type="InterPro" id="IPR027417">
    <property type="entry name" value="P-loop_NTPase"/>
</dbReference>
<name>A0AA88J5E8_FICCA</name>
<reference evidence="8" key="1">
    <citation type="submission" date="2023-07" db="EMBL/GenBank/DDBJ databases">
        <title>draft genome sequence of fig (Ficus carica).</title>
        <authorList>
            <person name="Takahashi T."/>
            <person name="Nishimura K."/>
        </authorList>
    </citation>
    <scope>NUCLEOTIDE SEQUENCE</scope>
</reference>
<evidence type="ECO:0000256" key="4">
    <source>
        <dbReference type="ARBA" id="ARBA00022840"/>
    </source>
</evidence>
<evidence type="ECO:0000313" key="9">
    <source>
        <dbReference type="Proteomes" id="UP001187192"/>
    </source>
</evidence>
<evidence type="ECO:0000313" key="8">
    <source>
        <dbReference type="EMBL" id="GMN62302.1"/>
    </source>
</evidence>
<accession>A0AA88J5E8</accession>
<protein>
    <recommendedName>
        <fullName evidence="10">Disease resistance RPP13-like protein 1</fullName>
    </recommendedName>
</protein>
<keyword evidence="1" id="KW-0677">Repeat</keyword>
<evidence type="ECO:0008006" key="10">
    <source>
        <dbReference type="Google" id="ProtNLM"/>
    </source>
</evidence>
<dbReference type="GO" id="GO:0006952">
    <property type="term" value="P:defense response"/>
    <property type="evidence" value="ECO:0007669"/>
    <property type="project" value="UniProtKB-KW"/>
</dbReference>
<keyword evidence="4" id="KW-0067">ATP-binding</keyword>
<organism evidence="8 9">
    <name type="scientific">Ficus carica</name>
    <name type="common">Common fig</name>
    <dbReference type="NCBI Taxonomy" id="3494"/>
    <lineage>
        <taxon>Eukaryota</taxon>
        <taxon>Viridiplantae</taxon>
        <taxon>Streptophyta</taxon>
        <taxon>Embryophyta</taxon>
        <taxon>Tracheophyta</taxon>
        <taxon>Spermatophyta</taxon>
        <taxon>Magnoliopsida</taxon>
        <taxon>eudicotyledons</taxon>
        <taxon>Gunneridae</taxon>
        <taxon>Pentapetalae</taxon>
        <taxon>rosids</taxon>
        <taxon>fabids</taxon>
        <taxon>Rosales</taxon>
        <taxon>Moraceae</taxon>
        <taxon>Ficeae</taxon>
        <taxon>Ficus</taxon>
    </lineage>
</organism>
<dbReference type="PANTHER" id="PTHR36766:SF40">
    <property type="entry name" value="DISEASE RESISTANCE PROTEIN RGA3"/>
    <property type="match status" value="1"/>
</dbReference>
<keyword evidence="5" id="KW-0732">Signal</keyword>
<dbReference type="AlphaFoldDB" id="A0AA88J5E8"/>
<dbReference type="InterPro" id="IPR002182">
    <property type="entry name" value="NB-ARC"/>
</dbReference>
<dbReference type="Pfam" id="PF00931">
    <property type="entry name" value="NB-ARC"/>
    <property type="match status" value="1"/>
</dbReference>
<feature type="chain" id="PRO_5041717973" description="Disease resistance RPP13-like protein 1" evidence="5">
    <location>
        <begin position="16"/>
        <end position="359"/>
    </location>
</feature>
<dbReference type="GO" id="GO:0005524">
    <property type="term" value="F:ATP binding"/>
    <property type="evidence" value="ECO:0007669"/>
    <property type="project" value="UniProtKB-KW"/>
</dbReference>
<proteinExistence type="predicted"/>
<dbReference type="EMBL" id="BTGU01000127">
    <property type="protein sequence ID" value="GMN62302.1"/>
    <property type="molecule type" value="Genomic_DNA"/>
</dbReference>
<keyword evidence="2" id="KW-0547">Nucleotide-binding</keyword>
<feature type="signal peptide" evidence="5">
    <location>
        <begin position="1"/>
        <end position="15"/>
    </location>
</feature>
<evidence type="ECO:0000259" key="6">
    <source>
        <dbReference type="Pfam" id="PF00931"/>
    </source>
</evidence>
<feature type="domain" description="NB-ARC" evidence="6">
    <location>
        <begin position="174"/>
        <end position="346"/>
    </location>
</feature>
<evidence type="ECO:0000256" key="3">
    <source>
        <dbReference type="ARBA" id="ARBA00022821"/>
    </source>
</evidence>
<comment type="caution">
    <text evidence="8">The sequence shown here is derived from an EMBL/GenBank/DDBJ whole genome shotgun (WGS) entry which is preliminary data.</text>
</comment>
<keyword evidence="3" id="KW-0611">Plant defense</keyword>
<dbReference type="PRINTS" id="PR00364">
    <property type="entry name" value="DISEASERSIST"/>
</dbReference>
<evidence type="ECO:0000256" key="5">
    <source>
        <dbReference type="SAM" id="SignalP"/>
    </source>
</evidence>
<evidence type="ECO:0000259" key="7">
    <source>
        <dbReference type="Pfam" id="PF18052"/>
    </source>
</evidence>
<feature type="domain" description="Disease resistance N-terminal" evidence="7">
    <location>
        <begin position="9"/>
        <end position="102"/>
    </location>
</feature>